<protein>
    <submittedName>
        <fullName evidence="1">Uncharacterized protein</fullName>
    </submittedName>
</protein>
<dbReference type="EMBL" id="WHUW01000036">
    <property type="protein sequence ID" value="KAF8433109.1"/>
    <property type="molecule type" value="Genomic_DNA"/>
</dbReference>
<accession>A0AAD4BKJ9</accession>
<sequence length="112" mass="12789">MSANKSFIIVWNVVGELHRPKNITRGSKAPRWQTKAAFHFTLHLKEIIFSYSWTRKGSGFVDASFRGNFVSSVAFLRSTPVSRQISWSPTFSAMPLAPKLRQCFEFSPSPFF</sequence>
<dbReference type="AlphaFoldDB" id="A0AAD4BKJ9"/>
<organism evidence="1 2">
    <name type="scientific">Boletus edulis BED1</name>
    <dbReference type="NCBI Taxonomy" id="1328754"/>
    <lineage>
        <taxon>Eukaryota</taxon>
        <taxon>Fungi</taxon>
        <taxon>Dikarya</taxon>
        <taxon>Basidiomycota</taxon>
        <taxon>Agaricomycotina</taxon>
        <taxon>Agaricomycetes</taxon>
        <taxon>Agaricomycetidae</taxon>
        <taxon>Boletales</taxon>
        <taxon>Boletineae</taxon>
        <taxon>Boletaceae</taxon>
        <taxon>Boletoideae</taxon>
        <taxon>Boletus</taxon>
    </lineage>
</organism>
<keyword evidence="2" id="KW-1185">Reference proteome</keyword>
<gene>
    <name evidence="1" type="ORF">L210DRAFT_848337</name>
</gene>
<reference evidence="1" key="1">
    <citation type="submission" date="2019-10" db="EMBL/GenBank/DDBJ databases">
        <authorList>
            <consortium name="DOE Joint Genome Institute"/>
            <person name="Kuo A."/>
            <person name="Miyauchi S."/>
            <person name="Kiss E."/>
            <person name="Drula E."/>
            <person name="Kohler A."/>
            <person name="Sanchez-Garcia M."/>
            <person name="Andreopoulos B."/>
            <person name="Barry K.W."/>
            <person name="Bonito G."/>
            <person name="Buee M."/>
            <person name="Carver A."/>
            <person name="Chen C."/>
            <person name="Cichocki N."/>
            <person name="Clum A."/>
            <person name="Culley D."/>
            <person name="Crous P.W."/>
            <person name="Fauchery L."/>
            <person name="Girlanda M."/>
            <person name="Hayes R."/>
            <person name="Keri Z."/>
            <person name="LaButti K."/>
            <person name="Lipzen A."/>
            <person name="Lombard V."/>
            <person name="Magnuson J."/>
            <person name="Maillard F."/>
            <person name="Morin E."/>
            <person name="Murat C."/>
            <person name="Nolan M."/>
            <person name="Ohm R."/>
            <person name="Pangilinan J."/>
            <person name="Pereira M."/>
            <person name="Perotto S."/>
            <person name="Peter M."/>
            <person name="Riley R."/>
            <person name="Sitrit Y."/>
            <person name="Stielow B."/>
            <person name="Szollosi G."/>
            <person name="Zifcakova L."/>
            <person name="Stursova M."/>
            <person name="Spatafora J.W."/>
            <person name="Tedersoo L."/>
            <person name="Vaario L.-M."/>
            <person name="Yamada A."/>
            <person name="Yan M."/>
            <person name="Wang P."/>
            <person name="Xu J."/>
            <person name="Bruns T."/>
            <person name="Baldrian P."/>
            <person name="Vilgalys R."/>
            <person name="Henrissat B."/>
            <person name="Grigoriev I.V."/>
            <person name="Hibbett D."/>
            <person name="Nagy L.G."/>
            <person name="Martin F.M."/>
        </authorList>
    </citation>
    <scope>NUCLEOTIDE SEQUENCE</scope>
    <source>
        <strain evidence="1">BED1</strain>
    </source>
</reference>
<proteinExistence type="predicted"/>
<name>A0AAD4BKJ9_BOLED</name>
<dbReference type="Proteomes" id="UP001194468">
    <property type="component" value="Unassembled WGS sequence"/>
</dbReference>
<evidence type="ECO:0000313" key="2">
    <source>
        <dbReference type="Proteomes" id="UP001194468"/>
    </source>
</evidence>
<reference evidence="1" key="2">
    <citation type="journal article" date="2020" name="Nat. Commun.">
        <title>Large-scale genome sequencing of mycorrhizal fungi provides insights into the early evolution of symbiotic traits.</title>
        <authorList>
            <person name="Miyauchi S."/>
            <person name="Kiss E."/>
            <person name="Kuo A."/>
            <person name="Drula E."/>
            <person name="Kohler A."/>
            <person name="Sanchez-Garcia M."/>
            <person name="Morin E."/>
            <person name="Andreopoulos B."/>
            <person name="Barry K.W."/>
            <person name="Bonito G."/>
            <person name="Buee M."/>
            <person name="Carver A."/>
            <person name="Chen C."/>
            <person name="Cichocki N."/>
            <person name="Clum A."/>
            <person name="Culley D."/>
            <person name="Crous P.W."/>
            <person name="Fauchery L."/>
            <person name="Girlanda M."/>
            <person name="Hayes R.D."/>
            <person name="Keri Z."/>
            <person name="LaButti K."/>
            <person name="Lipzen A."/>
            <person name="Lombard V."/>
            <person name="Magnuson J."/>
            <person name="Maillard F."/>
            <person name="Murat C."/>
            <person name="Nolan M."/>
            <person name="Ohm R.A."/>
            <person name="Pangilinan J."/>
            <person name="Pereira M.F."/>
            <person name="Perotto S."/>
            <person name="Peter M."/>
            <person name="Pfister S."/>
            <person name="Riley R."/>
            <person name="Sitrit Y."/>
            <person name="Stielow J.B."/>
            <person name="Szollosi G."/>
            <person name="Zifcakova L."/>
            <person name="Stursova M."/>
            <person name="Spatafora J.W."/>
            <person name="Tedersoo L."/>
            <person name="Vaario L.M."/>
            <person name="Yamada A."/>
            <person name="Yan M."/>
            <person name="Wang P."/>
            <person name="Xu J."/>
            <person name="Bruns T."/>
            <person name="Baldrian P."/>
            <person name="Vilgalys R."/>
            <person name="Dunand C."/>
            <person name="Henrissat B."/>
            <person name="Grigoriev I.V."/>
            <person name="Hibbett D."/>
            <person name="Nagy L.G."/>
            <person name="Martin F.M."/>
        </authorList>
    </citation>
    <scope>NUCLEOTIDE SEQUENCE</scope>
    <source>
        <strain evidence="1">BED1</strain>
    </source>
</reference>
<evidence type="ECO:0000313" key="1">
    <source>
        <dbReference type="EMBL" id="KAF8433109.1"/>
    </source>
</evidence>
<comment type="caution">
    <text evidence="1">The sequence shown here is derived from an EMBL/GenBank/DDBJ whole genome shotgun (WGS) entry which is preliminary data.</text>
</comment>